<gene>
    <name evidence="1" type="ORF">BdWA1_002731</name>
</gene>
<comment type="caution">
    <text evidence="1">The sequence shown here is derived from an EMBL/GenBank/DDBJ whole genome shotgun (WGS) entry which is preliminary data.</text>
</comment>
<dbReference type="GO" id="GO:0006367">
    <property type="term" value="P:transcription initiation at RNA polymerase II promoter"/>
    <property type="evidence" value="ECO:0007669"/>
    <property type="project" value="InterPro"/>
</dbReference>
<dbReference type="PANTHER" id="PTHR12716">
    <property type="entry name" value="TRANSCRIPTION INITIATION FACTOR IIE, BETA SUBUNIT"/>
    <property type="match status" value="1"/>
</dbReference>
<dbReference type="GeneID" id="94337028"/>
<evidence type="ECO:0000313" key="1">
    <source>
        <dbReference type="EMBL" id="KAK2196131.1"/>
    </source>
</evidence>
<dbReference type="EMBL" id="JALLKP010000003">
    <property type="protein sequence ID" value="KAK2196131.1"/>
    <property type="molecule type" value="Genomic_DNA"/>
</dbReference>
<proteinExistence type="predicted"/>
<organism evidence="1 2">
    <name type="scientific">Babesia duncani</name>
    <dbReference type="NCBI Taxonomy" id="323732"/>
    <lineage>
        <taxon>Eukaryota</taxon>
        <taxon>Sar</taxon>
        <taxon>Alveolata</taxon>
        <taxon>Apicomplexa</taxon>
        <taxon>Aconoidasida</taxon>
        <taxon>Piroplasmida</taxon>
        <taxon>Babesiidae</taxon>
        <taxon>Babesia</taxon>
    </lineage>
</organism>
<dbReference type="Proteomes" id="UP001214638">
    <property type="component" value="Unassembled WGS sequence"/>
</dbReference>
<keyword evidence="2" id="KW-1185">Reference proteome</keyword>
<evidence type="ECO:0000313" key="2">
    <source>
        <dbReference type="Proteomes" id="UP001214638"/>
    </source>
</evidence>
<sequence length="1356" mass="156505">MISVRYLNCPLGFSRYAVRRYSSIFDVLRERKSEALVHVPCRSENESMEHHGYGSSESVLIKKSDSHLGLLLKQFQNLRMRTVTCEDLIPLRVLSIETMQNLSQLKSEDIWRISEILAHAKYRNAILMQGLSETLYWQTKLGKIKLLHITGFLKSACLLKYVPKMRHLTSFIAELNNSHHRIGVGDYLRTLQFLVHCQLSDMDIFMDLYYTCYQHCINNLGYMKHSQLASFSQVQLVVEPTDGEVFDRICLNFQREIESSESVHFLMISNSILCSKLQKIPPNFNMILSYYVTHKKDKCTTKMTLAALRCAKCYHRNMECLNKIGIILSDMIPNMKHNEIINCLNDFASLNYKHKELVKGVVSKINSSEFNLNSPLYIELVAALSNYLCKVRYIPIPVLELVTKSCVKVLEHQNGEELYLEGNSKDIDSGFSDSNTINEVKSKTNILTCNDILDTFPIVSSQPEPVHLRRYSLRRYYEHHTRANVNSSFSDYNESEYLPLKIVGEIRKHRSMKECMNAFYTAHFNGVHPALRRIEMRKRMANIITNKCNPKSIYNKSNANKSVYLERINNVKMNRSFKKIKKQIRSSRSRHVQASMYHINESKVLMRCFLYPYKKILTIPKDEAYSQQLVKSTNANHSTLLNAISNYYNALVQIPSYRYPFIDNGANVRNVNSQEDDYKLKVADYKIQELVNIMDNFIHKESPIYFDNGNLMKPHPVSSLYSSRVRKYFYNLQRMDSFNQMNRAITYMRLHGLFEFQNNQGKANRNIKSIQHLCISIATAVHKLGFTSFELLDKLSMMIQQNKIDVYNNLKYGHYIKHLVDSIESMLIRDRSFIICSRLFEAICTHICTFRKALNVFTSGGGIQVQSILYTLNKLIFIKYDARDIITNKDNGKQLNSTNLLEIHSNDFILYENSLKALHEILIEKDLFNDSILNQLHLFNNLLYSQMVISKALQSPTLDTNGVHTHLQEYIIKNVQCVAKLANKISSGTPSIDDNGNLMILVAGCLKAYELTIGEYKGIKPEGSYEFFNRLKSPQDPIAIAKWTTKANVASKNCSIMLDGSTKHAQLLLWFTFAKISIVTYKGETCPMTYVIHKILGILKQQPRPFHTLEVEKALRNLGFSGVDICTNKELYTLLQKVKRIHFDTERKRLVYRNPYDCINSLESLVHYISKNACVKGLKVNEELLSAHPRMQSWINEILRARKVRGIRLNSSNVKGKKKCRHAGTMSQCTLYTASKCQECVNNIQGVALFPLGKENFEHERFKLDHDIKSLWDSVALLPIDSLLKEYNMGERVIAIPQNQLRKRRGGRQQTQGPKPRTKMRRIYNTHLFTPQELRTGLLNVTQAPANQPAQNNINA</sequence>
<dbReference type="GO" id="GO:0005673">
    <property type="term" value="C:transcription factor TFIIE complex"/>
    <property type="evidence" value="ECO:0007669"/>
    <property type="project" value="InterPro"/>
</dbReference>
<dbReference type="GO" id="GO:0001097">
    <property type="term" value="F:TFIIH-class transcription factor complex binding"/>
    <property type="evidence" value="ECO:0007669"/>
    <property type="project" value="TreeGrafter"/>
</dbReference>
<dbReference type="PANTHER" id="PTHR12716:SF8">
    <property type="entry name" value="TRANSCRIPTION INITIATION FACTOR IIE SUBUNIT BETA"/>
    <property type="match status" value="1"/>
</dbReference>
<reference evidence="1" key="1">
    <citation type="journal article" date="2023" name="Nat. Microbiol.">
        <title>Babesia duncani multi-omics identifies virulence factors and drug targets.</title>
        <authorList>
            <person name="Singh P."/>
            <person name="Lonardi S."/>
            <person name="Liang Q."/>
            <person name="Vydyam P."/>
            <person name="Khabirova E."/>
            <person name="Fang T."/>
            <person name="Gihaz S."/>
            <person name="Thekkiniath J."/>
            <person name="Munshi M."/>
            <person name="Abel S."/>
            <person name="Ciampossin L."/>
            <person name="Batugedara G."/>
            <person name="Gupta M."/>
            <person name="Lu X.M."/>
            <person name="Lenz T."/>
            <person name="Chakravarty S."/>
            <person name="Cornillot E."/>
            <person name="Hu Y."/>
            <person name="Ma W."/>
            <person name="Gonzalez L.M."/>
            <person name="Sanchez S."/>
            <person name="Estrada K."/>
            <person name="Sanchez-Flores A."/>
            <person name="Montero E."/>
            <person name="Harb O.S."/>
            <person name="Le Roch K.G."/>
            <person name="Mamoun C.B."/>
        </authorList>
    </citation>
    <scope>NUCLEOTIDE SEQUENCE</scope>
    <source>
        <strain evidence="1">WA1</strain>
    </source>
</reference>
<dbReference type="InterPro" id="IPR016656">
    <property type="entry name" value="TFIIE-bsu"/>
</dbReference>
<dbReference type="KEGG" id="bdw:94337028"/>
<name>A0AAD9PKA6_9APIC</name>
<accession>A0AAD9PKA6</accession>
<protein>
    <submittedName>
        <fullName evidence="1">Uncharacterized protein</fullName>
    </submittedName>
</protein>
<dbReference type="RefSeq" id="XP_067802973.1">
    <property type="nucleotide sequence ID" value="XM_067947751.1"/>
</dbReference>